<reference evidence="2" key="3">
    <citation type="journal article" date="2020" name="Syst. Appl. Microbiol.">
        <title>Clarifying the taxonomy of the causal agent of bacterial leaf spot of lettuce through a polyphasic approach reveals that Xanthomonas cynarae Trebaol et al. 2000 emend. Timilsina et al. 2019 is a later heterotypic synonym of Xanthomonas hortorum Vauterin et al. 1995.</title>
        <authorList>
            <person name="Moriniere L."/>
            <person name="Burlet A."/>
            <person name="Rosenthal E.R."/>
            <person name="Nesme X."/>
            <person name="Portier P."/>
            <person name="Bull C.T."/>
            <person name="Lavire C."/>
            <person name="Fischer-Le Saux M."/>
            <person name="Bertolla F."/>
        </authorList>
    </citation>
    <scope>NUCLEOTIDE SEQUENCE</scope>
    <source>
        <strain evidence="2">CFBP2533</strain>
    </source>
</reference>
<dbReference type="Proteomes" id="UP000548771">
    <property type="component" value="Unassembled WGS sequence"/>
</dbReference>
<evidence type="ECO:0008006" key="4">
    <source>
        <dbReference type="Google" id="ProtNLM"/>
    </source>
</evidence>
<reference evidence="2" key="1">
    <citation type="submission" date="2019-03" db="EMBL/GenBank/DDBJ databases">
        <authorList>
            <person name="Moriniere L."/>
            <person name="Burlet A."/>
            <person name="Rosenthal E."/>
            <person name="Portier P."/>
            <person name="Lavire C."/>
            <person name="Nesme X."/>
            <person name="Bull C.T."/>
            <person name="Le Saux M."/>
            <person name="Bertolla F."/>
        </authorList>
    </citation>
    <scope>NUCLEOTIDE SEQUENCE</scope>
    <source>
        <strain evidence="2">CFBP2533</strain>
    </source>
</reference>
<protein>
    <recommendedName>
        <fullName evidence="4">HrpE protein</fullName>
    </recommendedName>
</protein>
<dbReference type="EMBL" id="LR828261">
    <property type="protein sequence ID" value="CAD0304785.1"/>
    <property type="molecule type" value="Genomic_DNA"/>
</dbReference>
<name>A0A6V7BSN5_9XANT</name>
<dbReference type="EMBL" id="LR828261">
    <property type="protein sequence ID" value="CAD0304780.1"/>
    <property type="molecule type" value="Genomic_DNA"/>
</dbReference>
<dbReference type="EMBL" id="SMDX01000008">
    <property type="protein sequence ID" value="NMI21952.1"/>
    <property type="molecule type" value="Genomic_DNA"/>
</dbReference>
<organism evidence="1">
    <name type="scientific">Xanthomonas hortorum pv. pelargonii</name>
    <dbReference type="NCBI Taxonomy" id="453602"/>
    <lineage>
        <taxon>Bacteria</taxon>
        <taxon>Pseudomonadati</taxon>
        <taxon>Pseudomonadota</taxon>
        <taxon>Gammaproteobacteria</taxon>
        <taxon>Lysobacterales</taxon>
        <taxon>Lysobacteraceae</taxon>
        <taxon>Xanthomonas</taxon>
    </lineage>
</organism>
<reference evidence="1" key="4">
    <citation type="submission" date="2020-07" db="EMBL/GenBank/DDBJ databases">
        <authorList>
            <person name="Pothier F. J."/>
        </authorList>
    </citation>
    <scope>NUCLEOTIDE SEQUENCE</scope>
    <source>
        <strain evidence="1">CFBP 2533</strain>
    </source>
</reference>
<evidence type="ECO:0000313" key="3">
    <source>
        <dbReference type="Proteomes" id="UP000548771"/>
    </source>
</evidence>
<gene>
    <name evidence="1" type="ORF">CFBP2533_05730</name>
    <name evidence="2" type="ORF">E1J24_08820</name>
</gene>
<sequence>MSLLEGINRGGSAKDLLSNTFKDKFDSEISSMGQSGQANSFMGGVGDSVSTTIKSNNYVSREMNALNLNASLNNVIRKFGETMKDATR</sequence>
<proteinExistence type="predicted"/>
<dbReference type="RefSeq" id="WP_168958111.1">
    <property type="nucleotide sequence ID" value="NZ_CP098604.1"/>
</dbReference>
<evidence type="ECO:0000313" key="1">
    <source>
        <dbReference type="EMBL" id="CAD0304785.1"/>
    </source>
</evidence>
<reference evidence="3" key="2">
    <citation type="journal article" date="2020" name="Syst. Appl. Microbiol.">
        <title>Clarifying the taxonomy of the causal agent of bacterial leaf spot of lettuce through a polyphasic approach reveals that Xanthomonas cynarae Trebaol et al. 2000 emend. Timilsina et al. 2019 is a later heterotypic synonym of Xanthomonas hortorum Vauterin et al. 1995.</title>
        <authorList>
            <person name="Moriniere L."/>
            <person name="Burlet A."/>
            <person name="Rosenthal E.R."/>
            <person name="Nesme X."/>
            <person name="Portier P."/>
            <person name="Bull C.T."/>
            <person name="Lavire C."/>
            <person name="Fischer-Le Saux M."/>
            <person name="Bertolla F."/>
        </authorList>
    </citation>
    <scope>NUCLEOTIDE SEQUENCE [LARGE SCALE GENOMIC DNA]</scope>
    <source>
        <strain evidence="3">CFBP2533</strain>
    </source>
</reference>
<accession>A0A6V7BSN5</accession>
<dbReference type="AlphaFoldDB" id="A0A6V7BSN5"/>
<evidence type="ECO:0000313" key="2">
    <source>
        <dbReference type="EMBL" id="NMI21952.1"/>
    </source>
</evidence>